<keyword evidence="6" id="KW-1185">Reference proteome</keyword>
<feature type="compositionally biased region" description="Polar residues" evidence="4">
    <location>
        <begin position="442"/>
        <end position="451"/>
    </location>
</feature>
<dbReference type="GO" id="GO:0050097">
    <property type="term" value="F:methylaspartate mutase activity"/>
    <property type="evidence" value="ECO:0007669"/>
    <property type="project" value="InterPro"/>
</dbReference>
<keyword evidence="3" id="KW-0170">Cobalt</keyword>
<dbReference type="InterPro" id="IPR016176">
    <property type="entry name" value="Cbl-dep_enz_cat"/>
</dbReference>
<organism evidence="5 6">
    <name type="scientific">Actinacidiphila rubida</name>
    <dbReference type="NCBI Taxonomy" id="310780"/>
    <lineage>
        <taxon>Bacteria</taxon>
        <taxon>Bacillati</taxon>
        <taxon>Actinomycetota</taxon>
        <taxon>Actinomycetes</taxon>
        <taxon>Kitasatosporales</taxon>
        <taxon>Streptomycetaceae</taxon>
        <taxon>Actinacidiphila</taxon>
    </lineage>
</organism>
<dbReference type="Proteomes" id="UP000181951">
    <property type="component" value="Unassembled WGS sequence"/>
</dbReference>
<evidence type="ECO:0000313" key="5">
    <source>
        <dbReference type="EMBL" id="SEN89831.1"/>
    </source>
</evidence>
<accession>A0A1H8KAX5</accession>
<dbReference type="Gene3D" id="3.20.20.240">
    <property type="entry name" value="Methylmalonyl-CoA mutase"/>
    <property type="match status" value="1"/>
</dbReference>
<proteinExistence type="predicted"/>
<dbReference type="PIRSF" id="PIRSF001495">
    <property type="entry name" value="Met_asp_mut_epsi"/>
    <property type="match status" value="1"/>
</dbReference>
<keyword evidence="1" id="KW-0846">Cobalamin</keyword>
<evidence type="ECO:0000256" key="3">
    <source>
        <dbReference type="ARBA" id="ARBA00023285"/>
    </source>
</evidence>
<evidence type="ECO:0000256" key="2">
    <source>
        <dbReference type="ARBA" id="ARBA00023235"/>
    </source>
</evidence>
<dbReference type="GO" id="GO:0031419">
    <property type="term" value="F:cobalamin binding"/>
    <property type="evidence" value="ECO:0007669"/>
    <property type="project" value="UniProtKB-KW"/>
</dbReference>
<gene>
    <name evidence="5" type="ORF">SAMN05216267_101287</name>
</gene>
<keyword evidence="2" id="KW-0413">Isomerase</keyword>
<name>A0A1H8KAX5_9ACTN</name>
<sequence length="451" mass="47231">MTGFGSFVAASAASGMLVVQPRMGMGDPARMRKGLLATRSAAATTVGTITLDSYTRLGETGAARRALTAGEELNGYPITVHPPGTTRGMLAGVMDDGFPVQVRHGSALPEAIFALLPALGLHASEGGPVSYCLPYSRTPLREAVRSWRRCCELLVAARDGSRAAAEPHMETFGGCMLGQLCPPGLLVAISVLEALFFRQAGLRCLSLSYAQQANAGQDAEALAALGRLAGELLTGTDWHIVLYAYMGVFPQSPGGAQLLLDEAARLAVRSGAARLVVKTTSEAHRIPTVAENVLALETAAAVADHERRAPPGGRATADTGVYAEARALVDAVLGLSPDVGEALVAAFAKGYLDIPYCLHPDNAGRTGSRLDADGRLHWSSVGSMPIRPEPAGRGTSIGSAELLDALSYVRRTFDERAFDLSAVSRPPFRGFGEPPSRVPLPDNQQDGAPLP</sequence>
<evidence type="ECO:0000313" key="6">
    <source>
        <dbReference type="Proteomes" id="UP000181951"/>
    </source>
</evidence>
<dbReference type="STRING" id="310780.SAMN05216267_101287"/>
<dbReference type="EMBL" id="FODD01000012">
    <property type="protein sequence ID" value="SEN89831.1"/>
    <property type="molecule type" value="Genomic_DNA"/>
</dbReference>
<dbReference type="Pfam" id="PF06368">
    <property type="entry name" value="Met_asp_mut_E"/>
    <property type="match status" value="1"/>
</dbReference>
<dbReference type="AlphaFoldDB" id="A0A1H8KAX5"/>
<evidence type="ECO:0000256" key="4">
    <source>
        <dbReference type="SAM" id="MobiDB-lite"/>
    </source>
</evidence>
<dbReference type="InterPro" id="IPR006396">
    <property type="entry name" value="Glu_mut_E"/>
</dbReference>
<evidence type="ECO:0000256" key="1">
    <source>
        <dbReference type="ARBA" id="ARBA00022628"/>
    </source>
</evidence>
<protein>
    <submittedName>
        <fullName evidence="5">Glutamate mutase subunit E</fullName>
    </submittedName>
</protein>
<reference evidence="5 6" key="1">
    <citation type="submission" date="2016-10" db="EMBL/GenBank/DDBJ databases">
        <authorList>
            <person name="de Groot N.N."/>
        </authorList>
    </citation>
    <scope>NUCLEOTIDE SEQUENCE [LARGE SCALE GENOMIC DNA]</scope>
    <source>
        <strain evidence="5 6">CGMCC 4.2026</strain>
    </source>
</reference>
<dbReference type="SUPFAM" id="SSF51703">
    <property type="entry name" value="Cobalamin (vitamin B12)-dependent enzymes"/>
    <property type="match status" value="1"/>
</dbReference>
<feature type="region of interest" description="Disordered" evidence="4">
    <location>
        <begin position="427"/>
        <end position="451"/>
    </location>
</feature>
<dbReference type="GO" id="GO:0019670">
    <property type="term" value="P:anaerobic L-glutamate catabolic process"/>
    <property type="evidence" value="ECO:0007669"/>
    <property type="project" value="InterPro"/>
</dbReference>